<dbReference type="EMBL" id="CP104694">
    <property type="protein sequence ID" value="UXI70129.1"/>
    <property type="molecule type" value="Genomic_DNA"/>
</dbReference>
<organism evidence="2 3">
    <name type="scientific">Tahibacter amnicola</name>
    <dbReference type="NCBI Taxonomy" id="2976241"/>
    <lineage>
        <taxon>Bacteria</taxon>
        <taxon>Pseudomonadati</taxon>
        <taxon>Pseudomonadota</taxon>
        <taxon>Gammaproteobacteria</taxon>
        <taxon>Lysobacterales</taxon>
        <taxon>Rhodanobacteraceae</taxon>
        <taxon>Tahibacter</taxon>
    </lineage>
</organism>
<keyword evidence="3" id="KW-1185">Reference proteome</keyword>
<feature type="transmembrane region" description="Helical" evidence="1">
    <location>
        <begin position="52"/>
        <end position="71"/>
    </location>
</feature>
<keyword evidence="1" id="KW-0812">Transmembrane</keyword>
<gene>
    <name evidence="2" type="ORF">N4264_11010</name>
</gene>
<dbReference type="RefSeq" id="WP_261697080.1">
    <property type="nucleotide sequence ID" value="NZ_CP104694.1"/>
</dbReference>
<evidence type="ECO:0000256" key="1">
    <source>
        <dbReference type="SAM" id="Phobius"/>
    </source>
</evidence>
<evidence type="ECO:0008006" key="4">
    <source>
        <dbReference type="Google" id="ProtNLM"/>
    </source>
</evidence>
<evidence type="ECO:0000313" key="3">
    <source>
        <dbReference type="Proteomes" id="UP001064632"/>
    </source>
</evidence>
<evidence type="ECO:0000313" key="2">
    <source>
        <dbReference type="EMBL" id="UXI70129.1"/>
    </source>
</evidence>
<protein>
    <recommendedName>
        <fullName evidence="4">DUF2244 domain-containing protein</fullName>
    </recommendedName>
</protein>
<keyword evidence="1" id="KW-1133">Transmembrane helix</keyword>
<dbReference type="Proteomes" id="UP001064632">
    <property type="component" value="Chromosome"/>
</dbReference>
<proteinExistence type="predicted"/>
<sequence length="165" mass="18291">MDTNGADAPPRSEFRNDKAVFVWGFVATWLAFLLCFTYLFVRERGIPQVGAWGLPILLLFWIAGIGIAVWACAFARICVRVSASGVVVRERFPSRTRELRCHAADLSPPRIAAGRDSEGDPYFQCVLTLPDGREIVMAEGPDHSAVERVRTAYLAAIAGLRPRDR</sequence>
<keyword evidence="1" id="KW-0472">Membrane</keyword>
<feature type="transmembrane region" description="Helical" evidence="1">
    <location>
        <begin position="20"/>
        <end position="40"/>
    </location>
</feature>
<accession>A0ABY6BJD1</accession>
<name>A0ABY6BJD1_9GAMM</name>
<reference evidence="2" key="1">
    <citation type="submission" date="2022-09" db="EMBL/GenBank/DDBJ databases">
        <title>Tahibacter sp. nov., isolated from a fresh water.</title>
        <authorList>
            <person name="Baek J.H."/>
            <person name="Lee J.K."/>
            <person name="Kim J.M."/>
            <person name="Jeon C.O."/>
        </authorList>
    </citation>
    <scope>NUCLEOTIDE SEQUENCE</scope>
    <source>
        <strain evidence="2">W38</strain>
    </source>
</reference>